<dbReference type="AlphaFoldDB" id="A0A931AWW6"/>
<evidence type="ECO:0000313" key="5">
    <source>
        <dbReference type="Proteomes" id="UP000637757"/>
    </source>
</evidence>
<dbReference type="Proteomes" id="UP000637757">
    <property type="component" value="Unassembled WGS sequence"/>
</dbReference>
<keyword evidence="1" id="KW-0808">Transferase</keyword>
<sequence length="168" mass="19379">MMNKDKRMRLSPEVKRINKLDKENLPWSLLLTAAPEKEKVQQYIDSGFGFTWQKGKETCGVIVVVTRENEFEIMNLAVANELQGTGIGLQLLKYALKEIQKKKTTQQEIIVRTGSTSSVALHLYKKVGFVECARDKDYFLINYKELIYENGNLLREQVTLKKQISHLL</sequence>
<dbReference type="GO" id="GO:0016747">
    <property type="term" value="F:acyltransferase activity, transferring groups other than amino-acyl groups"/>
    <property type="evidence" value="ECO:0007669"/>
    <property type="project" value="InterPro"/>
</dbReference>
<dbReference type="Gene3D" id="3.40.630.30">
    <property type="match status" value="1"/>
</dbReference>
<evidence type="ECO:0000256" key="2">
    <source>
        <dbReference type="ARBA" id="ARBA00023315"/>
    </source>
</evidence>
<dbReference type="InterPro" id="IPR000182">
    <property type="entry name" value="GNAT_dom"/>
</dbReference>
<organism evidence="4 5">
    <name type="scientific">Enterococcus lacertideformus</name>
    <dbReference type="NCBI Taxonomy" id="2771493"/>
    <lineage>
        <taxon>Bacteria</taxon>
        <taxon>Bacillati</taxon>
        <taxon>Bacillota</taxon>
        <taxon>Bacilli</taxon>
        <taxon>Lactobacillales</taxon>
        <taxon>Enterococcaceae</taxon>
        <taxon>Enterococcus</taxon>
    </lineage>
</organism>
<evidence type="ECO:0000256" key="1">
    <source>
        <dbReference type="ARBA" id="ARBA00022679"/>
    </source>
</evidence>
<dbReference type="PANTHER" id="PTHR43800:SF1">
    <property type="entry name" value="PEPTIDYL-LYSINE N-ACETYLTRANSFERASE YJAB"/>
    <property type="match status" value="1"/>
</dbReference>
<dbReference type="CDD" id="cd04301">
    <property type="entry name" value="NAT_SF"/>
    <property type="match status" value="1"/>
</dbReference>
<dbReference type="PROSITE" id="PS51186">
    <property type="entry name" value="GNAT"/>
    <property type="match status" value="1"/>
</dbReference>
<dbReference type="PANTHER" id="PTHR43800">
    <property type="entry name" value="PEPTIDYL-LYSINE N-ACETYLTRANSFERASE YJAB"/>
    <property type="match status" value="1"/>
</dbReference>
<gene>
    <name evidence="4" type="ORF">IC227_08820</name>
</gene>
<protein>
    <submittedName>
        <fullName evidence="4">GNAT family N-acetyltransferase</fullName>
    </submittedName>
</protein>
<evidence type="ECO:0000313" key="4">
    <source>
        <dbReference type="EMBL" id="MBF8808375.1"/>
    </source>
</evidence>
<reference evidence="4" key="1">
    <citation type="submission" date="2020-09" db="EMBL/GenBank/DDBJ databases">
        <title>Genomic insights into the novelty and pathogenicity of a unique biofilm-forming Enterococcus sp. bacteria (Enterococcus lacertideformus) identified in reptiles.</title>
        <authorList>
            <person name="Agius J.E."/>
            <person name="Phalen D.N."/>
            <person name="Rose K."/>
            <person name="Eden J.-S."/>
        </authorList>
    </citation>
    <scope>NUCLEOTIDE SEQUENCE</scope>
    <source>
        <strain evidence="4">PHRS 0518</strain>
    </source>
</reference>
<comment type="caution">
    <text evidence="4">The sequence shown here is derived from an EMBL/GenBank/DDBJ whole genome shotgun (WGS) entry which is preliminary data.</text>
</comment>
<dbReference type="InterPro" id="IPR016181">
    <property type="entry name" value="Acyl_CoA_acyltransferase"/>
</dbReference>
<dbReference type="Pfam" id="PF13673">
    <property type="entry name" value="Acetyltransf_10"/>
    <property type="match status" value="1"/>
</dbReference>
<accession>A0A931AWW6</accession>
<proteinExistence type="predicted"/>
<keyword evidence="2" id="KW-0012">Acyltransferase</keyword>
<keyword evidence="5" id="KW-1185">Reference proteome</keyword>
<dbReference type="EMBL" id="JADAKE010000017">
    <property type="protein sequence ID" value="MBF8808375.1"/>
    <property type="molecule type" value="Genomic_DNA"/>
</dbReference>
<dbReference type="SUPFAM" id="SSF55729">
    <property type="entry name" value="Acyl-CoA N-acyltransferases (Nat)"/>
    <property type="match status" value="1"/>
</dbReference>
<evidence type="ECO:0000259" key="3">
    <source>
        <dbReference type="PROSITE" id="PS51186"/>
    </source>
</evidence>
<feature type="domain" description="N-acetyltransferase" evidence="3">
    <location>
        <begin position="1"/>
        <end position="147"/>
    </location>
</feature>
<name>A0A931AWW6_9ENTE</name>